<comment type="caution">
    <text evidence="2">The sequence shown here is derived from an EMBL/GenBank/DDBJ whole genome shotgun (WGS) entry which is preliminary data.</text>
</comment>
<keyword evidence="3" id="KW-1185">Reference proteome</keyword>
<evidence type="ECO:0000313" key="2">
    <source>
        <dbReference type="EMBL" id="KAF0768314.1"/>
    </source>
</evidence>
<dbReference type="EMBL" id="VUJU01000794">
    <property type="protein sequence ID" value="KAF0768314.1"/>
    <property type="molecule type" value="Genomic_DNA"/>
</dbReference>
<dbReference type="AlphaFoldDB" id="A0A6G0ZBT1"/>
<name>A0A6G0ZBT1_APHCR</name>
<feature type="region of interest" description="Disordered" evidence="1">
    <location>
        <begin position="1"/>
        <end position="35"/>
    </location>
</feature>
<protein>
    <submittedName>
        <fullName evidence="2">Actin-binding LIM protein 1-like isoform X6</fullName>
    </submittedName>
</protein>
<dbReference type="Proteomes" id="UP000478052">
    <property type="component" value="Unassembled WGS sequence"/>
</dbReference>
<organism evidence="2 3">
    <name type="scientific">Aphis craccivora</name>
    <name type="common">Cowpea aphid</name>
    <dbReference type="NCBI Taxonomy" id="307492"/>
    <lineage>
        <taxon>Eukaryota</taxon>
        <taxon>Metazoa</taxon>
        <taxon>Ecdysozoa</taxon>
        <taxon>Arthropoda</taxon>
        <taxon>Hexapoda</taxon>
        <taxon>Insecta</taxon>
        <taxon>Pterygota</taxon>
        <taxon>Neoptera</taxon>
        <taxon>Paraneoptera</taxon>
        <taxon>Hemiptera</taxon>
        <taxon>Sternorrhyncha</taxon>
        <taxon>Aphidomorpha</taxon>
        <taxon>Aphidoidea</taxon>
        <taxon>Aphididae</taxon>
        <taxon>Aphidini</taxon>
        <taxon>Aphis</taxon>
        <taxon>Aphis</taxon>
    </lineage>
</organism>
<feature type="region of interest" description="Disordered" evidence="1">
    <location>
        <begin position="89"/>
        <end position="112"/>
    </location>
</feature>
<feature type="non-terminal residue" evidence="2">
    <location>
        <position position="112"/>
    </location>
</feature>
<reference evidence="2 3" key="1">
    <citation type="submission" date="2019-08" db="EMBL/GenBank/DDBJ databases">
        <title>Whole genome of Aphis craccivora.</title>
        <authorList>
            <person name="Voronova N.V."/>
            <person name="Shulinski R.S."/>
            <person name="Bandarenka Y.V."/>
            <person name="Zhorov D.G."/>
            <person name="Warner D."/>
        </authorList>
    </citation>
    <scope>NUCLEOTIDE SEQUENCE [LARGE SCALE GENOMIC DNA]</scope>
    <source>
        <strain evidence="2">180601</strain>
        <tissue evidence="2">Whole Body</tissue>
    </source>
</reference>
<accession>A0A6G0ZBT1</accession>
<evidence type="ECO:0000313" key="3">
    <source>
        <dbReference type="Proteomes" id="UP000478052"/>
    </source>
</evidence>
<sequence>MTKGGLSPVLVEHGGNKMDGNVAATPPSKKRGFFSGSFRRRKTSDIKINDTIIINENVVFNGNNKNGVSSMDGGKAAENGKSVDVAEQKLAVNDKKPPLQKKEPAVDVKKTA</sequence>
<evidence type="ECO:0000256" key="1">
    <source>
        <dbReference type="SAM" id="MobiDB-lite"/>
    </source>
</evidence>
<proteinExistence type="predicted"/>
<gene>
    <name evidence="2" type="ORF">FWK35_00004906</name>
</gene>